<sequence length="222" mass="24671">MKSRYEDLYDYDTLRNFEEATAFIVRIDEPFVVLGGSQPDDVLRADIDDFHPVRRRRGGGGVVLLQPDDLWIDWWIPASDPRVSDDVRRNALLPGEWWYRAMVNFLPTAPAVVGDGVSGPKELRTACFATSGPGELFYEGRKLVGVTQWHVREGIFLSTLLPARSIAALANLLAECPEGMNEALEAVLTLDSLNLVPEAEAIVDRVLGASAVQHRRNLMLLA</sequence>
<proteinExistence type="predicted"/>
<evidence type="ECO:0000313" key="1">
    <source>
        <dbReference type="EMBL" id="CAB4782976.1"/>
    </source>
</evidence>
<accession>A0A6J6WHJ4</accession>
<organism evidence="1">
    <name type="scientific">freshwater metagenome</name>
    <dbReference type="NCBI Taxonomy" id="449393"/>
    <lineage>
        <taxon>unclassified sequences</taxon>
        <taxon>metagenomes</taxon>
        <taxon>ecological metagenomes</taxon>
    </lineage>
</organism>
<dbReference type="AlphaFoldDB" id="A0A6J6WHJ4"/>
<dbReference type="EMBL" id="CAFAAB010000061">
    <property type="protein sequence ID" value="CAB4782976.1"/>
    <property type="molecule type" value="Genomic_DNA"/>
</dbReference>
<gene>
    <name evidence="1" type="ORF">UFOPK2958_00661</name>
</gene>
<protein>
    <submittedName>
        <fullName evidence="1">Unannotated protein</fullName>
    </submittedName>
</protein>
<dbReference type="SUPFAM" id="SSF55681">
    <property type="entry name" value="Class II aaRS and biotin synthetases"/>
    <property type="match status" value="1"/>
</dbReference>
<dbReference type="Gene3D" id="3.30.930.10">
    <property type="entry name" value="Bira Bifunctional Protein, Domain 2"/>
    <property type="match status" value="1"/>
</dbReference>
<reference evidence="1" key="1">
    <citation type="submission" date="2020-05" db="EMBL/GenBank/DDBJ databases">
        <authorList>
            <person name="Chiriac C."/>
            <person name="Salcher M."/>
            <person name="Ghai R."/>
            <person name="Kavagutti S V."/>
        </authorList>
    </citation>
    <scope>NUCLEOTIDE SEQUENCE</scope>
</reference>
<dbReference type="InterPro" id="IPR045864">
    <property type="entry name" value="aa-tRNA-synth_II/BPL/LPL"/>
</dbReference>
<name>A0A6J6WHJ4_9ZZZZ</name>